<dbReference type="GeneID" id="121397229"/>
<evidence type="ECO:0000256" key="3">
    <source>
        <dbReference type="SAM" id="MobiDB-lite"/>
    </source>
</evidence>
<keyword evidence="2" id="KW-0233">DNA recombination</keyword>
<reference evidence="5" key="1">
    <citation type="submission" date="2025-08" db="UniProtKB">
        <authorList>
            <consortium name="RefSeq"/>
        </authorList>
    </citation>
    <scope>IDENTIFICATION</scope>
    <source>
        <strain evidence="5">J_2021</strain>
        <tissue evidence="5">Erythrocytes</tissue>
    </source>
</reference>
<feature type="compositionally biased region" description="Basic and acidic residues" evidence="3">
    <location>
        <begin position="169"/>
        <end position="178"/>
    </location>
</feature>
<evidence type="ECO:0000256" key="2">
    <source>
        <dbReference type="ARBA" id="ARBA00023172"/>
    </source>
</evidence>
<evidence type="ECO:0000256" key="1">
    <source>
        <dbReference type="ARBA" id="ARBA00023125"/>
    </source>
</evidence>
<gene>
    <name evidence="5" type="primary">LOC121397229</name>
</gene>
<feature type="compositionally biased region" description="Low complexity" evidence="3">
    <location>
        <begin position="566"/>
        <end position="589"/>
    </location>
</feature>
<sequence length="935" mass="100698">MGQFSGLKGVSLRVPQKTYRKPLYFFKKSSKIFRSSAFSAIHRRVAGQGGDCSSPCQAARSGVLLTTFSCNKGFRRITTNLRFKKVEQVFEDAKVQDGIFGNYQVSSSRGRLVSIPGSEGCIFACACGRGASAIPQICLGEQSLSVPLPSLWPVNLTQNILQSPSSSDSETKTGEDRNLSLPGRSIDSSKGERDSLAAGSKGGICSPAFWLGSESEEESARSHTEDNLFGSPSRYQIRDDITSSKEDPTYSHTSQNVGESPIHSSKTVHEFPRPTNLNLRVGEMGEMEYEANSKLVSCDMGPEQGRLVPENSDTQSSKRSPSLVAECSQPSEGVSLGGARLARDLHGCIWSRLGSTCGGMGSARVLEERKVSLTFECPGVEGNQGGSEVLTASPVGGRSEDKIGQRLSCGIYKETGGNWQYQVTERDSTDHGMGTTSPVGHNSSPCTRDPKSTSRYVEQVPVGERGMGVEPTDLRLDNFQMGSSQSRPHGLREESQNQIIFFEIPIEISNSSGCILPDLGGSLGLCVSPFSPNLQGPQENITVEDGGHSHYSQLAAQALVPSTEEAGSPGANAAASSGGSADPGAIPASESSFPQIGGLEVERSVLEKQGCSRSLINTLMKARKSGTAVVYHKIWDRFSSWAGGCQVNPFSPSTVSILEFLQSGLEHGLSLSSLKVQVSALSAVLGKRWAEEPLIEQFFKAVIRIRPPIKKSAPPWDLPLVLQGLSVIPFEPIEEISLWLLSLKTTLLVALTSARRVGELQALSAEEPYTVFHEDKVVLRPVQAFLPKIVTKFHINEPIILPAFPGEEEANPLDVKRCLQMYIEKTRALRKSERLFVIPGGSRKGQAASKPTLSRWIVKAISKAYEVQGRASPGEVRAHSARSMAASWAAEAGVSSEAICKAATWASSNTFIKHYKLDVFSASDKKFGQAVLSAS</sequence>
<dbReference type="GO" id="GO:0003677">
    <property type="term" value="F:DNA binding"/>
    <property type="evidence" value="ECO:0007669"/>
    <property type="project" value="UniProtKB-KW"/>
</dbReference>
<dbReference type="GO" id="GO:0006310">
    <property type="term" value="P:DNA recombination"/>
    <property type="evidence" value="ECO:0007669"/>
    <property type="project" value="UniProtKB-KW"/>
</dbReference>
<accession>A0A8J1LJX0</accession>
<feature type="compositionally biased region" description="Polar residues" evidence="3">
    <location>
        <begin position="434"/>
        <end position="446"/>
    </location>
</feature>
<dbReference type="InterPro" id="IPR013762">
    <property type="entry name" value="Integrase-like_cat_sf"/>
</dbReference>
<feature type="region of interest" description="Disordered" evidence="3">
    <location>
        <begin position="300"/>
        <end position="333"/>
    </location>
</feature>
<feature type="region of interest" description="Disordered" evidence="3">
    <location>
        <begin position="162"/>
        <end position="200"/>
    </location>
</feature>
<dbReference type="SUPFAM" id="SSF47823">
    <property type="entry name" value="lambda integrase-like, N-terminal domain"/>
    <property type="match status" value="1"/>
</dbReference>
<dbReference type="PANTHER" id="PTHR33066:SF2">
    <property type="entry name" value="FILAGGRIN-2-LIKE"/>
    <property type="match status" value="1"/>
</dbReference>
<dbReference type="Gene3D" id="1.10.443.10">
    <property type="entry name" value="Intergrase catalytic core"/>
    <property type="match status" value="1"/>
</dbReference>
<proteinExistence type="predicted"/>
<organism evidence="4 5">
    <name type="scientific">Xenopus laevis</name>
    <name type="common">African clawed frog</name>
    <dbReference type="NCBI Taxonomy" id="8355"/>
    <lineage>
        <taxon>Eukaryota</taxon>
        <taxon>Metazoa</taxon>
        <taxon>Chordata</taxon>
        <taxon>Craniata</taxon>
        <taxon>Vertebrata</taxon>
        <taxon>Euteleostomi</taxon>
        <taxon>Amphibia</taxon>
        <taxon>Batrachia</taxon>
        <taxon>Anura</taxon>
        <taxon>Pipoidea</taxon>
        <taxon>Pipidae</taxon>
        <taxon>Xenopodinae</taxon>
        <taxon>Xenopus</taxon>
        <taxon>Xenopus</taxon>
    </lineage>
</organism>
<dbReference type="InterPro" id="IPR010998">
    <property type="entry name" value="Integrase_recombinase_N"/>
</dbReference>
<evidence type="ECO:0000313" key="4">
    <source>
        <dbReference type="Proteomes" id="UP000186698"/>
    </source>
</evidence>
<feature type="compositionally biased region" description="Basic and acidic residues" evidence="3">
    <location>
        <begin position="236"/>
        <end position="249"/>
    </location>
</feature>
<evidence type="ECO:0000313" key="5">
    <source>
        <dbReference type="RefSeq" id="XP_041429586.1"/>
    </source>
</evidence>
<dbReference type="KEGG" id="xla:121397229"/>
<dbReference type="OrthoDB" id="8954815at2759"/>
<feature type="region of interest" description="Disordered" evidence="3">
    <location>
        <begin position="560"/>
        <end position="589"/>
    </location>
</feature>
<dbReference type="Proteomes" id="UP000186698">
    <property type="component" value="Chromosome 8L"/>
</dbReference>
<dbReference type="RefSeq" id="XP_041429586.1">
    <property type="nucleotide sequence ID" value="XM_041573652.1"/>
</dbReference>
<dbReference type="InterPro" id="IPR011010">
    <property type="entry name" value="DNA_brk_join_enz"/>
</dbReference>
<dbReference type="SUPFAM" id="SSF56349">
    <property type="entry name" value="DNA breaking-rejoining enzymes"/>
    <property type="match status" value="1"/>
</dbReference>
<dbReference type="GO" id="GO:0015074">
    <property type="term" value="P:DNA integration"/>
    <property type="evidence" value="ECO:0007669"/>
    <property type="project" value="InterPro"/>
</dbReference>
<feature type="compositionally biased region" description="Polar residues" evidence="3">
    <location>
        <begin position="311"/>
        <end position="320"/>
    </location>
</feature>
<dbReference type="PANTHER" id="PTHR33066">
    <property type="entry name" value="INTEGRASE_SAM-LIKE_N DOMAIN-CONTAINING PROTEIN"/>
    <property type="match status" value="1"/>
</dbReference>
<keyword evidence="4" id="KW-1185">Reference proteome</keyword>
<feature type="region of interest" description="Disordered" evidence="3">
    <location>
        <begin position="427"/>
        <end position="455"/>
    </location>
</feature>
<protein>
    <submittedName>
        <fullName evidence="5">Uncharacterized protein LOC121397229 isoform X1</fullName>
    </submittedName>
</protein>
<dbReference type="Gene3D" id="1.10.150.130">
    <property type="match status" value="1"/>
</dbReference>
<feature type="compositionally biased region" description="Polar residues" evidence="3">
    <location>
        <begin position="250"/>
        <end position="265"/>
    </location>
</feature>
<name>A0A8J1LJX0_XENLA</name>
<keyword evidence="1" id="KW-0238">DNA-binding</keyword>
<feature type="region of interest" description="Disordered" evidence="3">
    <location>
        <begin position="215"/>
        <end position="276"/>
    </location>
</feature>
<dbReference type="AlphaFoldDB" id="A0A8J1LJX0"/>